<organism evidence="3 4">
    <name type="scientific">Sulfitobacter delicatus</name>
    <dbReference type="NCBI Taxonomy" id="218672"/>
    <lineage>
        <taxon>Bacteria</taxon>
        <taxon>Pseudomonadati</taxon>
        <taxon>Pseudomonadota</taxon>
        <taxon>Alphaproteobacteria</taxon>
        <taxon>Rhodobacterales</taxon>
        <taxon>Roseobacteraceae</taxon>
        <taxon>Sulfitobacter</taxon>
    </lineage>
</organism>
<dbReference type="InterPro" id="IPR000477">
    <property type="entry name" value="RT_dom"/>
</dbReference>
<feature type="domain" description="Reverse transcriptase" evidence="2">
    <location>
        <begin position="1"/>
        <end position="168"/>
    </location>
</feature>
<dbReference type="GO" id="GO:0003964">
    <property type="term" value="F:RNA-directed DNA polymerase activity"/>
    <property type="evidence" value="ECO:0007669"/>
    <property type="project" value="UniProtKB-KW"/>
</dbReference>
<dbReference type="PANTHER" id="PTHR34047:SF8">
    <property type="entry name" value="PROTEIN YKFC"/>
    <property type="match status" value="1"/>
</dbReference>
<name>A0A1G7XFY9_9RHOB</name>
<keyword evidence="3" id="KW-0548">Nucleotidyltransferase</keyword>
<keyword evidence="3" id="KW-0695">RNA-directed DNA polymerase</keyword>
<dbReference type="InterPro" id="IPR043502">
    <property type="entry name" value="DNA/RNA_pol_sf"/>
</dbReference>
<keyword evidence="4" id="KW-1185">Reference proteome</keyword>
<dbReference type="AlphaFoldDB" id="A0A1G7XFY9"/>
<accession>A0A1G7XFY9</accession>
<dbReference type="CDD" id="cd01646">
    <property type="entry name" value="RT_Bac_retron_I"/>
    <property type="match status" value="1"/>
</dbReference>
<evidence type="ECO:0000313" key="4">
    <source>
        <dbReference type="Proteomes" id="UP000199399"/>
    </source>
</evidence>
<dbReference type="STRING" id="218672.SAMN04489759_112101"/>
<comment type="similarity">
    <text evidence="1">Belongs to the bacterial reverse transcriptase family.</text>
</comment>
<evidence type="ECO:0000256" key="1">
    <source>
        <dbReference type="ARBA" id="ARBA00034120"/>
    </source>
</evidence>
<protein>
    <submittedName>
        <fullName evidence="3">Reverse transcriptase (RNA-dependent DNA polymerase)</fullName>
    </submittedName>
</protein>
<dbReference type="PROSITE" id="PS50878">
    <property type="entry name" value="RT_POL"/>
    <property type="match status" value="1"/>
</dbReference>
<sequence>MRPPHDCTKRVAIAAKRAAASDRFLRLDVVNFYPSINHKILFDQLRGKGADPRTVALIERAVTNPTGFDNGDASEVGVPQGLSISNILSMLYLEGLDDHFSEKYQYFRYVDDLLLIVAEAEAVSVHNEIADYMQVDLALRTHELDPKQPDKTAITPVESGTEYLGYHISSTGLRIRERSYKKMFRAIVGCLRPLKGTARTEQVLWRLNLIITGCRVEERSVGWVFFFRQSTDVGQFHRMDAFVRQQLKLYGLKDHISSVKRFAKAYHETRYNRGGTTYIPDFDNFTLADMMRAIHLVKGTSLEALGTMDRSEVEDIYWKMVKREVAKLERETVDFFTYGS</sequence>
<gene>
    <name evidence="3" type="ORF">SAMN04489759_112101</name>
</gene>
<dbReference type="SUPFAM" id="SSF56672">
    <property type="entry name" value="DNA/RNA polymerases"/>
    <property type="match status" value="1"/>
</dbReference>
<dbReference type="InterPro" id="IPR051083">
    <property type="entry name" value="GrpII_Intron_Splice-Mob/Def"/>
</dbReference>
<proteinExistence type="inferred from homology"/>
<reference evidence="4" key="1">
    <citation type="submission" date="2016-10" db="EMBL/GenBank/DDBJ databases">
        <authorList>
            <person name="Varghese N."/>
            <person name="Submissions S."/>
        </authorList>
    </citation>
    <scope>NUCLEOTIDE SEQUENCE [LARGE SCALE GENOMIC DNA]</scope>
    <source>
        <strain evidence="4">DSM 16477</strain>
    </source>
</reference>
<dbReference type="Pfam" id="PF00078">
    <property type="entry name" value="RVT_1"/>
    <property type="match status" value="1"/>
</dbReference>
<dbReference type="EMBL" id="FNBP01000012">
    <property type="protein sequence ID" value="SDG83139.1"/>
    <property type="molecule type" value="Genomic_DNA"/>
</dbReference>
<keyword evidence="3" id="KW-0808">Transferase</keyword>
<evidence type="ECO:0000313" key="3">
    <source>
        <dbReference type="EMBL" id="SDG83139.1"/>
    </source>
</evidence>
<dbReference type="PANTHER" id="PTHR34047">
    <property type="entry name" value="NUCLEAR INTRON MATURASE 1, MITOCHONDRIAL-RELATED"/>
    <property type="match status" value="1"/>
</dbReference>
<evidence type="ECO:0000259" key="2">
    <source>
        <dbReference type="PROSITE" id="PS50878"/>
    </source>
</evidence>
<dbReference type="Proteomes" id="UP000199399">
    <property type="component" value="Unassembled WGS sequence"/>
</dbReference>